<evidence type="ECO:0000256" key="5">
    <source>
        <dbReference type="ARBA" id="ARBA00023136"/>
    </source>
</evidence>
<feature type="transmembrane region" description="Helical" evidence="6">
    <location>
        <begin position="330"/>
        <end position="349"/>
    </location>
</feature>
<organism evidence="7 8">
    <name type="scientific">Celeribacter baekdonensis</name>
    <dbReference type="NCBI Taxonomy" id="875171"/>
    <lineage>
        <taxon>Bacteria</taxon>
        <taxon>Pseudomonadati</taxon>
        <taxon>Pseudomonadota</taxon>
        <taxon>Alphaproteobacteria</taxon>
        <taxon>Rhodobacterales</taxon>
        <taxon>Roseobacteraceae</taxon>
        <taxon>Celeribacter</taxon>
    </lineage>
</organism>
<dbReference type="PANTHER" id="PTHR30250">
    <property type="entry name" value="PST FAMILY PREDICTED COLANIC ACID TRANSPORTER"/>
    <property type="match status" value="1"/>
</dbReference>
<proteinExistence type="predicted"/>
<evidence type="ECO:0000256" key="1">
    <source>
        <dbReference type="ARBA" id="ARBA00004651"/>
    </source>
</evidence>
<feature type="transmembrane region" description="Helical" evidence="6">
    <location>
        <begin position="301"/>
        <end position="324"/>
    </location>
</feature>
<evidence type="ECO:0000313" key="7">
    <source>
        <dbReference type="EMBL" id="AVW93602.1"/>
    </source>
</evidence>
<keyword evidence="5 6" id="KW-0472">Membrane</keyword>
<feature type="transmembrane region" description="Helical" evidence="6">
    <location>
        <begin position="114"/>
        <end position="136"/>
    </location>
</feature>
<gene>
    <name evidence="7" type="ORF">DA792_21420</name>
</gene>
<accession>A0A2R4M983</accession>
<dbReference type="AlphaFoldDB" id="A0A2R4M983"/>
<dbReference type="EMBL" id="CP028476">
    <property type="protein sequence ID" value="AVW93602.1"/>
    <property type="molecule type" value="Genomic_DNA"/>
</dbReference>
<evidence type="ECO:0000256" key="2">
    <source>
        <dbReference type="ARBA" id="ARBA00022475"/>
    </source>
</evidence>
<keyword evidence="7" id="KW-0614">Plasmid</keyword>
<keyword evidence="3 6" id="KW-0812">Transmembrane</keyword>
<dbReference type="Proteomes" id="UP000241447">
    <property type="component" value="Plasmid pCBLh4d"/>
</dbReference>
<evidence type="ECO:0008006" key="9">
    <source>
        <dbReference type="Google" id="ProtNLM"/>
    </source>
</evidence>
<feature type="transmembrane region" description="Helical" evidence="6">
    <location>
        <begin position="370"/>
        <end position="402"/>
    </location>
</feature>
<evidence type="ECO:0000256" key="4">
    <source>
        <dbReference type="ARBA" id="ARBA00022989"/>
    </source>
</evidence>
<comment type="subcellular location">
    <subcellularLocation>
        <location evidence="1">Cell membrane</location>
        <topology evidence="1">Multi-pass membrane protein</topology>
    </subcellularLocation>
</comment>
<feature type="transmembrane region" description="Helical" evidence="6">
    <location>
        <begin position="48"/>
        <end position="71"/>
    </location>
</feature>
<dbReference type="KEGG" id="cbak:DA792_21420"/>
<name>A0A2R4M983_9RHOB</name>
<geneLocation type="plasmid" evidence="8">
    <name>pcblh4d</name>
</geneLocation>
<feature type="transmembrane region" description="Helical" evidence="6">
    <location>
        <begin position="21"/>
        <end position="42"/>
    </location>
</feature>
<feature type="transmembrane region" description="Helical" evidence="6">
    <location>
        <begin position="83"/>
        <end position="108"/>
    </location>
</feature>
<dbReference type="PANTHER" id="PTHR30250:SF11">
    <property type="entry name" value="O-ANTIGEN TRANSPORTER-RELATED"/>
    <property type="match status" value="1"/>
</dbReference>
<reference evidence="7 8" key="1">
    <citation type="submission" date="2018-03" db="EMBL/GenBank/DDBJ databases">
        <title>The Complete Genome of Celeribacter baekdonensis strain LH4, a Thiosulfate-Oxidizing Alphaproteobacterium Isolated from Gulf of Mexico Continental Slope Sediments.</title>
        <authorList>
            <person name="Flood B.E."/>
            <person name="Bailey J.V."/>
            <person name="Leprich D."/>
        </authorList>
    </citation>
    <scope>NUCLEOTIDE SEQUENCE [LARGE SCALE GENOMIC DNA]</scope>
    <source>
        <strain evidence="7 8">LH4</strain>
        <plasmid evidence="8">Plasmid pcblh4d</plasmid>
    </source>
</reference>
<feature type="transmembrane region" description="Helical" evidence="6">
    <location>
        <begin position="177"/>
        <end position="198"/>
    </location>
</feature>
<evidence type="ECO:0000313" key="8">
    <source>
        <dbReference type="Proteomes" id="UP000241447"/>
    </source>
</evidence>
<sequence length="422" mass="46585">MTPRSPKKVSLLFKKSLFVMGVRITTLVVKFALTLFIARFLGLADLGWFGLVSSAAIAAAPLLGMGTMQVLARTAVRAEKGDLIAPLVHYLVYVVCLYLVILGVLLALSLANPLLVFLVWCVVLMEHLGTESYQLLVSRAMPIWANLLHFIRAGLWALLYIPLAYAFPALRNIDALLFFWFIGATIAFFGVIVALRDWPWLKTGVRLREGITSTFRTTRAARPLYISSVCETLSVQSDRFIITALLGVEATGIYVFFLQIGSALANLHYSGVVQMSRPAFVRTAAENPARLSHLFWSTTRMATLSTVLFSVAALVGITYLLPLIGKEALSAWQVIFYFVLVNFNLNVFAELQKMAMYSLHADQAIMRLTIINFVIALPVLTLVISVFGLIGAGISLVCIATIRVLMQLAWLKAYKATPSKDL</sequence>
<feature type="transmembrane region" description="Helical" evidence="6">
    <location>
        <begin position="143"/>
        <end position="165"/>
    </location>
</feature>
<evidence type="ECO:0000256" key="3">
    <source>
        <dbReference type="ARBA" id="ARBA00022692"/>
    </source>
</evidence>
<evidence type="ECO:0000256" key="6">
    <source>
        <dbReference type="SAM" id="Phobius"/>
    </source>
</evidence>
<dbReference type="InterPro" id="IPR050833">
    <property type="entry name" value="Poly_Biosynth_Transport"/>
</dbReference>
<protein>
    <recommendedName>
        <fullName evidence="9">Membrane protein involved in the export of O-antigen and teichoic acid</fullName>
    </recommendedName>
</protein>
<keyword evidence="4 6" id="KW-1133">Transmembrane helix</keyword>
<keyword evidence="2" id="KW-1003">Cell membrane</keyword>
<dbReference type="GO" id="GO:0005886">
    <property type="term" value="C:plasma membrane"/>
    <property type="evidence" value="ECO:0007669"/>
    <property type="project" value="UniProtKB-SubCell"/>
</dbReference>